<dbReference type="PANTHER" id="PTHR11439:SF524">
    <property type="entry name" value="RNA-DIRECTED DNA POLYMERASE, PROTEIN KINASE RLK-PELLE-DLSV FAMILY"/>
    <property type="match status" value="1"/>
</dbReference>
<sequence length="110" mass="12511">MHTPTEPHFAVVKRVLRYLAGTLTHGIHFTFGDVHLQVYSDADWAGDVNDRRSKTGYVIFLGNNPISWCAKKQSTVSRSSTEAEYQALVIIAAEMSWLRQLLCDFHLFLN</sequence>
<keyword evidence="2" id="KW-1185">Reference proteome</keyword>
<comment type="caution">
    <text evidence="1">The sequence shown here is derived from an EMBL/GenBank/DDBJ whole genome shotgun (WGS) entry which is preliminary data.</text>
</comment>
<dbReference type="AlphaFoldDB" id="A0AAD4VEA8"/>
<organism evidence="1 2">
    <name type="scientific">Prunus dulcis</name>
    <name type="common">Almond</name>
    <name type="synonym">Amygdalus dulcis</name>
    <dbReference type="NCBI Taxonomy" id="3755"/>
    <lineage>
        <taxon>Eukaryota</taxon>
        <taxon>Viridiplantae</taxon>
        <taxon>Streptophyta</taxon>
        <taxon>Embryophyta</taxon>
        <taxon>Tracheophyta</taxon>
        <taxon>Spermatophyta</taxon>
        <taxon>Magnoliopsida</taxon>
        <taxon>eudicotyledons</taxon>
        <taxon>Gunneridae</taxon>
        <taxon>Pentapetalae</taxon>
        <taxon>rosids</taxon>
        <taxon>fabids</taxon>
        <taxon>Rosales</taxon>
        <taxon>Rosaceae</taxon>
        <taxon>Amygdaloideae</taxon>
        <taxon>Amygdaleae</taxon>
        <taxon>Prunus</taxon>
    </lineage>
</organism>
<name>A0AAD4VEA8_PRUDU</name>
<evidence type="ECO:0000313" key="2">
    <source>
        <dbReference type="Proteomes" id="UP001054821"/>
    </source>
</evidence>
<evidence type="ECO:0000313" key="1">
    <source>
        <dbReference type="EMBL" id="KAI5322336.1"/>
    </source>
</evidence>
<protein>
    <recommendedName>
        <fullName evidence="3">Transposable element protein</fullName>
    </recommendedName>
</protein>
<dbReference type="CDD" id="cd09272">
    <property type="entry name" value="RNase_HI_RT_Ty1"/>
    <property type="match status" value="1"/>
</dbReference>
<proteinExistence type="predicted"/>
<evidence type="ECO:0008006" key="3">
    <source>
        <dbReference type="Google" id="ProtNLM"/>
    </source>
</evidence>
<dbReference type="EMBL" id="JAJFAZ020000006">
    <property type="protein sequence ID" value="KAI5322336.1"/>
    <property type="molecule type" value="Genomic_DNA"/>
</dbReference>
<dbReference type="Proteomes" id="UP001054821">
    <property type="component" value="Chromosome 6"/>
</dbReference>
<accession>A0AAD4VEA8</accession>
<dbReference type="PANTHER" id="PTHR11439">
    <property type="entry name" value="GAG-POL-RELATED RETROTRANSPOSON"/>
    <property type="match status" value="1"/>
</dbReference>
<reference evidence="1 2" key="1">
    <citation type="journal article" date="2022" name="G3 (Bethesda)">
        <title>Whole-genome sequence and methylome profiling of the almond [Prunus dulcis (Mill.) D.A. Webb] cultivar 'Nonpareil'.</title>
        <authorList>
            <person name="D'Amico-Willman K.M."/>
            <person name="Ouma W.Z."/>
            <person name="Meulia T."/>
            <person name="Sideli G.M."/>
            <person name="Gradziel T.M."/>
            <person name="Fresnedo-Ramirez J."/>
        </authorList>
    </citation>
    <scope>NUCLEOTIDE SEQUENCE [LARGE SCALE GENOMIC DNA]</scope>
    <source>
        <strain evidence="1">Clone GOH B32 T37-40</strain>
    </source>
</reference>
<gene>
    <name evidence="1" type="ORF">L3X38_031408</name>
</gene>